<organism evidence="6 7">
    <name type="scientific">Chloroflexus aggregans (strain MD-66 / DSM 9485)</name>
    <dbReference type="NCBI Taxonomy" id="326427"/>
    <lineage>
        <taxon>Bacteria</taxon>
        <taxon>Bacillati</taxon>
        <taxon>Chloroflexota</taxon>
        <taxon>Chloroflexia</taxon>
        <taxon>Chloroflexales</taxon>
        <taxon>Chloroflexineae</taxon>
        <taxon>Chloroflexaceae</taxon>
        <taxon>Chloroflexus</taxon>
    </lineage>
</organism>
<dbReference type="PANTHER" id="PTHR12128">
    <property type="entry name" value="DIHYDRODIPICOLINATE SYNTHASE"/>
    <property type="match status" value="1"/>
</dbReference>
<dbReference type="eggNOG" id="COG0329">
    <property type="taxonomic scope" value="Bacteria"/>
</dbReference>
<dbReference type="AlphaFoldDB" id="B8GB87"/>
<evidence type="ECO:0000256" key="2">
    <source>
        <dbReference type="ARBA" id="ARBA00023270"/>
    </source>
</evidence>
<dbReference type="EMBL" id="CP001337">
    <property type="protein sequence ID" value="ACL24715.1"/>
    <property type="molecule type" value="Genomic_DNA"/>
</dbReference>
<keyword evidence="1 3" id="KW-0456">Lyase</keyword>
<dbReference type="OrthoDB" id="9782828at2"/>
<evidence type="ECO:0000256" key="3">
    <source>
        <dbReference type="PIRNR" id="PIRNR001365"/>
    </source>
</evidence>
<evidence type="ECO:0000256" key="5">
    <source>
        <dbReference type="PIRSR" id="PIRSR001365-2"/>
    </source>
</evidence>
<dbReference type="Gene3D" id="3.20.20.70">
    <property type="entry name" value="Aldolase class I"/>
    <property type="match status" value="1"/>
</dbReference>
<keyword evidence="7" id="KW-1185">Reference proteome</keyword>
<comment type="similarity">
    <text evidence="3">Belongs to the DapA family.</text>
</comment>
<protein>
    <submittedName>
        <fullName evidence="6">Dihydrodipicolinate synthetase</fullName>
    </submittedName>
</protein>
<dbReference type="SUPFAM" id="SSF51569">
    <property type="entry name" value="Aldolase"/>
    <property type="match status" value="1"/>
</dbReference>
<dbReference type="PIRSF" id="PIRSF001365">
    <property type="entry name" value="DHDPS"/>
    <property type="match status" value="1"/>
</dbReference>
<name>B8GB87_CHLAD</name>
<dbReference type="GO" id="GO:0008840">
    <property type="term" value="F:4-hydroxy-tetrahydrodipicolinate synthase activity"/>
    <property type="evidence" value="ECO:0007669"/>
    <property type="project" value="TreeGrafter"/>
</dbReference>
<proteinExistence type="inferred from homology"/>
<evidence type="ECO:0000256" key="4">
    <source>
        <dbReference type="PIRSR" id="PIRSR001365-1"/>
    </source>
</evidence>
<feature type="active site" description="Proton donor/acceptor" evidence="4">
    <location>
        <position position="138"/>
    </location>
</feature>
<accession>B8GB87</accession>
<dbReference type="HOGENOM" id="CLU_049343_5_1_0"/>
<dbReference type="SMART" id="SM01130">
    <property type="entry name" value="DHDPS"/>
    <property type="match status" value="1"/>
</dbReference>
<gene>
    <name evidence="6" type="ordered locus">Cagg_1818</name>
</gene>
<dbReference type="InterPro" id="IPR002220">
    <property type="entry name" value="DapA-like"/>
</dbReference>
<sequence length="301" mass="32471">MAEIRGIISAMLTPFTSDVGPVDYEWLPEYLHFLADGGLHGVLALGTTGEGPSMSVAERIRTLDIIMQHRGELSVIAGTGCAALTDTIALSRAALDLGVDAILVMPPFYIKQPKEIGVLNYFRVLCDALPADARVMLYHIPQVTGVPITTTIIDGLLESHPNQFYGLKDSSGDWEHSKMLIDRYPQLRIFTGSDRLIARALAGGAAGAITALSSAFPHLARAVYDAFHQSGDVSAAQAKLSAVRDLIDPINTPPALKAALTWTSHLPETALRLPLMPLDNEEVNALRIAYERIMAGAQLHN</sequence>
<evidence type="ECO:0000256" key="1">
    <source>
        <dbReference type="ARBA" id="ARBA00023239"/>
    </source>
</evidence>
<feature type="binding site" evidence="5">
    <location>
        <position position="209"/>
    </location>
    <ligand>
        <name>pyruvate</name>
        <dbReference type="ChEBI" id="CHEBI:15361"/>
    </ligand>
</feature>
<reference evidence="6" key="1">
    <citation type="submission" date="2008-12" db="EMBL/GenBank/DDBJ databases">
        <title>Complete sequence of Chloroflexus aggregans DSM 9485.</title>
        <authorList>
            <consortium name="US DOE Joint Genome Institute"/>
            <person name="Lucas S."/>
            <person name="Copeland A."/>
            <person name="Lapidus A."/>
            <person name="Glavina del Rio T."/>
            <person name="Dalin E."/>
            <person name="Tice H."/>
            <person name="Pitluck S."/>
            <person name="Foster B."/>
            <person name="Larimer F."/>
            <person name="Land M."/>
            <person name="Hauser L."/>
            <person name="Kyrpides N."/>
            <person name="Mikhailova N."/>
            <person name="Bryant D."/>
            <person name="Richardson P."/>
        </authorList>
    </citation>
    <scope>NUCLEOTIDE SEQUENCE</scope>
    <source>
        <strain evidence="6">DSM 9485</strain>
    </source>
</reference>
<evidence type="ECO:0000313" key="7">
    <source>
        <dbReference type="Proteomes" id="UP000002508"/>
    </source>
</evidence>
<feature type="active site" description="Schiff-base intermediate with substrate" evidence="4">
    <location>
        <position position="168"/>
    </location>
</feature>
<dbReference type="Pfam" id="PF00701">
    <property type="entry name" value="DHDPS"/>
    <property type="match status" value="1"/>
</dbReference>
<dbReference type="PANTHER" id="PTHR12128:SF67">
    <property type="entry name" value="BLR3884 PROTEIN"/>
    <property type="match status" value="1"/>
</dbReference>
<dbReference type="RefSeq" id="WP_015940574.1">
    <property type="nucleotide sequence ID" value="NC_011831.1"/>
</dbReference>
<dbReference type="InterPro" id="IPR013785">
    <property type="entry name" value="Aldolase_TIM"/>
</dbReference>
<feature type="binding site" evidence="5">
    <location>
        <position position="48"/>
    </location>
    <ligand>
        <name>pyruvate</name>
        <dbReference type="ChEBI" id="CHEBI:15361"/>
    </ligand>
</feature>
<dbReference type="STRING" id="326427.Cagg_1818"/>
<dbReference type="Proteomes" id="UP000002508">
    <property type="component" value="Chromosome"/>
</dbReference>
<dbReference type="PRINTS" id="PR00146">
    <property type="entry name" value="DHPICSNTHASE"/>
</dbReference>
<dbReference type="PROSITE" id="PS00665">
    <property type="entry name" value="DHDPS_1"/>
    <property type="match status" value="1"/>
</dbReference>
<dbReference type="KEGG" id="cag:Cagg_1818"/>
<dbReference type="CDD" id="cd00408">
    <property type="entry name" value="DHDPS-like"/>
    <property type="match status" value="1"/>
</dbReference>
<dbReference type="InterPro" id="IPR020624">
    <property type="entry name" value="Schiff_base-form_aldolases_CS"/>
</dbReference>
<evidence type="ECO:0000313" key="6">
    <source>
        <dbReference type="EMBL" id="ACL24715.1"/>
    </source>
</evidence>
<keyword evidence="2" id="KW-0704">Schiff base</keyword>